<dbReference type="EMBL" id="LWRY01000255">
    <property type="protein sequence ID" value="OCX68681.1"/>
    <property type="molecule type" value="Genomic_DNA"/>
</dbReference>
<protein>
    <submittedName>
        <fullName evidence="3">Uncharacterized protein</fullName>
    </submittedName>
</protein>
<evidence type="ECO:0000313" key="4">
    <source>
        <dbReference type="Proteomes" id="UP000095008"/>
    </source>
</evidence>
<evidence type="ECO:0000256" key="2">
    <source>
        <dbReference type="SAM" id="Phobius"/>
    </source>
</evidence>
<feature type="transmembrane region" description="Helical" evidence="2">
    <location>
        <begin position="93"/>
        <end position="114"/>
    </location>
</feature>
<feature type="coiled-coil region" evidence="1">
    <location>
        <begin position="67"/>
        <end position="94"/>
    </location>
</feature>
<keyword evidence="2" id="KW-0472">Membrane</keyword>
<organism evidence="3 4">
    <name type="scientific">Acidithiobacillus thiooxidans</name>
    <name type="common">Thiobacillus thiooxidans</name>
    <dbReference type="NCBI Taxonomy" id="930"/>
    <lineage>
        <taxon>Bacteria</taxon>
        <taxon>Pseudomonadati</taxon>
        <taxon>Pseudomonadota</taxon>
        <taxon>Acidithiobacillia</taxon>
        <taxon>Acidithiobacillales</taxon>
        <taxon>Acidithiobacillaceae</taxon>
        <taxon>Acidithiobacillus</taxon>
    </lineage>
</organism>
<keyword evidence="2" id="KW-1133">Transmembrane helix</keyword>
<accession>A0A1C2J7X7</accession>
<sequence>MRGIKPAITEKTTIEGVINIMNSVGIIGLNDDDLAFLASQHGTETIVNKQQVTLTDKIIAARSEISRRQTKSAIQSAEALVRMAEAQNKSAKGLTFATSALVIATIGLVVATIFH</sequence>
<reference evidence="3" key="1">
    <citation type="journal article" date="2016" name="Int. J. Mol. Sci.">
        <title>Comparative genomics of the extreme acidophile Acidithiobacillus thiooxidans reveals intraspecific divergence and niche adaptation.</title>
        <authorList>
            <person name="Zhang X."/>
            <person name="Feng X."/>
            <person name="Tao J."/>
            <person name="Ma L."/>
            <person name="Xiao Y."/>
            <person name="Liang Y."/>
            <person name="Liu X."/>
            <person name="Yin H."/>
        </authorList>
    </citation>
    <scope>NUCLEOTIDE SEQUENCE [LARGE SCALE GENOMIC DNA]</scope>
    <source>
        <strain evidence="3">DXS-W</strain>
    </source>
</reference>
<proteinExistence type="predicted"/>
<keyword evidence="1" id="KW-0175">Coiled coil</keyword>
<dbReference type="AlphaFoldDB" id="A0A1C2J7X7"/>
<keyword evidence="4" id="KW-1185">Reference proteome</keyword>
<evidence type="ECO:0000256" key="1">
    <source>
        <dbReference type="SAM" id="Coils"/>
    </source>
</evidence>
<dbReference type="RefSeq" id="WP_065974134.1">
    <property type="nucleotide sequence ID" value="NZ_LWRY01000255.1"/>
</dbReference>
<keyword evidence="2" id="KW-0812">Transmembrane</keyword>
<comment type="caution">
    <text evidence="3">The sequence shown here is derived from an EMBL/GenBank/DDBJ whole genome shotgun (WGS) entry which is preliminary data.</text>
</comment>
<dbReference type="Proteomes" id="UP000095008">
    <property type="component" value="Unassembled WGS sequence"/>
</dbReference>
<evidence type="ECO:0000313" key="3">
    <source>
        <dbReference type="EMBL" id="OCX68681.1"/>
    </source>
</evidence>
<gene>
    <name evidence="3" type="ORF">A6M23_17455</name>
</gene>
<name>A0A1C2J7X7_ACITH</name>